<feature type="compositionally biased region" description="Basic and acidic residues" evidence="1">
    <location>
        <begin position="341"/>
        <end position="350"/>
    </location>
</feature>
<evidence type="ECO:0000313" key="3">
    <source>
        <dbReference type="Proteomes" id="UP000774617"/>
    </source>
</evidence>
<dbReference type="Proteomes" id="UP000774617">
    <property type="component" value="Unassembled WGS sequence"/>
</dbReference>
<name>A0ABQ8G2A6_9PEZI</name>
<feature type="compositionally biased region" description="Low complexity" evidence="1">
    <location>
        <begin position="117"/>
        <end position="144"/>
    </location>
</feature>
<keyword evidence="3" id="KW-1185">Reference proteome</keyword>
<feature type="region of interest" description="Disordered" evidence="1">
    <location>
        <begin position="1"/>
        <end position="411"/>
    </location>
</feature>
<feature type="compositionally biased region" description="Low complexity" evidence="1">
    <location>
        <begin position="283"/>
        <end position="294"/>
    </location>
</feature>
<protein>
    <submittedName>
        <fullName evidence="2">Uncharacterized protein</fullName>
    </submittedName>
</protein>
<dbReference type="EMBL" id="JAGTJR010000025">
    <property type="protein sequence ID" value="KAH7042692.1"/>
    <property type="molecule type" value="Genomic_DNA"/>
</dbReference>
<organism evidence="2 3">
    <name type="scientific">Macrophomina phaseolina</name>
    <dbReference type="NCBI Taxonomy" id="35725"/>
    <lineage>
        <taxon>Eukaryota</taxon>
        <taxon>Fungi</taxon>
        <taxon>Dikarya</taxon>
        <taxon>Ascomycota</taxon>
        <taxon>Pezizomycotina</taxon>
        <taxon>Dothideomycetes</taxon>
        <taxon>Dothideomycetes incertae sedis</taxon>
        <taxon>Botryosphaeriales</taxon>
        <taxon>Botryosphaeriaceae</taxon>
        <taxon>Macrophomina</taxon>
    </lineage>
</organism>
<feature type="compositionally biased region" description="Basic and acidic residues" evidence="1">
    <location>
        <begin position="319"/>
        <end position="333"/>
    </location>
</feature>
<evidence type="ECO:0000256" key="1">
    <source>
        <dbReference type="SAM" id="MobiDB-lite"/>
    </source>
</evidence>
<feature type="compositionally biased region" description="Basic and acidic residues" evidence="1">
    <location>
        <begin position="172"/>
        <end position="187"/>
    </location>
</feature>
<feature type="compositionally biased region" description="Polar residues" evidence="1">
    <location>
        <begin position="8"/>
        <end position="41"/>
    </location>
</feature>
<comment type="caution">
    <text evidence="2">The sequence shown here is derived from an EMBL/GenBank/DDBJ whole genome shotgun (WGS) entry which is preliminary data.</text>
</comment>
<feature type="compositionally biased region" description="Basic residues" evidence="1">
    <location>
        <begin position="367"/>
        <end position="376"/>
    </location>
</feature>
<reference evidence="2 3" key="1">
    <citation type="journal article" date="2021" name="Nat. Commun.">
        <title>Genetic determinants of endophytism in the Arabidopsis root mycobiome.</title>
        <authorList>
            <person name="Mesny F."/>
            <person name="Miyauchi S."/>
            <person name="Thiergart T."/>
            <person name="Pickel B."/>
            <person name="Atanasova L."/>
            <person name="Karlsson M."/>
            <person name="Huettel B."/>
            <person name="Barry K.W."/>
            <person name="Haridas S."/>
            <person name="Chen C."/>
            <person name="Bauer D."/>
            <person name="Andreopoulos W."/>
            <person name="Pangilinan J."/>
            <person name="LaButti K."/>
            <person name="Riley R."/>
            <person name="Lipzen A."/>
            <person name="Clum A."/>
            <person name="Drula E."/>
            <person name="Henrissat B."/>
            <person name="Kohler A."/>
            <person name="Grigoriev I.V."/>
            <person name="Martin F.M."/>
            <person name="Hacquard S."/>
        </authorList>
    </citation>
    <scope>NUCLEOTIDE SEQUENCE [LARGE SCALE GENOMIC DNA]</scope>
    <source>
        <strain evidence="2 3">MPI-SDFR-AT-0080</strain>
    </source>
</reference>
<feature type="compositionally biased region" description="Low complexity" evidence="1">
    <location>
        <begin position="155"/>
        <end position="167"/>
    </location>
</feature>
<gene>
    <name evidence="2" type="ORF">B0J12DRAFT_206091</name>
</gene>
<feature type="compositionally biased region" description="Basic and acidic residues" evidence="1">
    <location>
        <begin position="377"/>
        <end position="405"/>
    </location>
</feature>
<sequence length="411" mass="44574">MAAPKNISDPSTSYNSSPEAMQTDQNPLTTHQTSFSSYHNQATLAPLPTTSTTATTSTTTPNKKSKKSKKDILRRLSLFAKLGPPLPQRTFRRATTEDAEHAVAAKQRMSLDDYRLTTATTASSRTRSNGDRSSQYSQSQTASSMHEAQPLRQNSGGEPSSSSSPGGLVARISRELSQDASESRQPDDSSLSRIDWEKAGGDVSTSSPEEEEDDIPPRGRHRTVARVRRHQNGDEEDTASIQPTTTAPADTHADDGPPDEIICSNNGLTARVEHNHASPGEHSSGSKGKQRQQSPRPRVDSIVPSTAGRQAGEDEDKEGEERPRSFGHAEHMRTGGPPEGHAGRHDDTPPEVKPALGTGDDGAVGKLKSRGRRYREKGREKLARTFFRRGEEERGRRKVDSEKGKAAATAS</sequence>
<evidence type="ECO:0000313" key="2">
    <source>
        <dbReference type="EMBL" id="KAH7042692.1"/>
    </source>
</evidence>
<feature type="compositionally biased region" description="Basic and acidic residues" evidence="1">
    <location>
        <begin position="94"/>
        <end position="115"/>
    </location>
</feature>
<accession>A0ABQ8G2A6</accession>
<feature type="compositionally biased region" description="Low complexity" evidence="1">
    <location>
        <begin position="42"/>
        <end position="62"/>
    </location>
</feature>
<feature type="compositionally biased region" description="Basic residues" evidence="1">
    <location>
        <begin position="218"/>
        <end position="230"/>
    </location>
</feature>
<proteinExistence type="predicted"/>